<evidence type="ECO:0000256" key="1">
    <source>
        <dbReference type="SAM" id="Coils"/>
    </source>
</evidence>
<feature type="coiled-coil region" evidence="1">
    <location>
        <begin position="63"/>
        <end position="104"/>
    </location>
</feature>
<feature type="compositionally biased region" description="Basic and acidic residues" evidence="2">
    <location>
        <begin position="23"/>
        <end position="36"/>
    </location>
</feature>
<dbReference type="EMBL" id="DQAY01000040">
    <property type="protein sequence ID" value="HCO22605.1"/>
    <property type="molecule type" value="Genomic_DNA"/>
</dbReference>
<gene>
    <name evidence="3" type="ORF">DIT97_05900</name>
</gene>
<organism evidence="3 4">
    <name type="scientific">Gimesia maris</name>
    <dbReference type="NCBI Taxonomy" id="122"/>
    <lineage>
        <taxon>Bacteria</taxon>
        <taxon>Pseudomonadati</taxon>
        <taxon>Planctomycetota</taxon>
        <taxon>Planctomycetia</taxon>
        <taxon>Planctomycetales</taxon>
        <taxon>Planctomycetaceae</taxon>
        <taxon>Gimesia</taxon>
    </lineage>
</organism>
<evidence type="ECO:0000256" key="2">
    <source>
        <dbReference type="SAM" id="MobiDB-lite"/>
    </source>
</evidence>
<name>A0A3D3R1B3_9PLAN</name>
<sequence>MDHNSESIEEDKLLPFHRNSTTESEKAESTSEFPEELKKSYANLMTIEDEYEGLTSTEASTDVQQCHELLANQEQQIQQLVRKINQEKSKRERLKGELEEAEVCQSMAQSYEAAITGWREMIQVFESFHQSTIHSHEPFSLAEQTWEDLKHAEQQALTELENETRWEVIHTPYGSTTVPKQEGLLPDEITIEIRGDYLPVSIRTETARLALTQCQQGTATYAVSCL</sequence>
<keyword evidence="1" id="KW-0175">Coiled coil</keyword>
<accession>A0A3D3R1B3</accession>
<dbReference type="AlphaFoldDB" id="A0A3D3R1B3"/>
<feature type="region of interest" description="Disordered" evidence="2">
    <location>
        <begin position="1"/>
        <end position="36"/>
    </location>
</feature>
<dbReference type="Proteomes" id="UP000263642">
    <property type="component" value="Unassembled WGS sequence"/>
</dbReference>
<proteinExistence type="predicted"/>
<reference evidence="3 4" key="1">
    <citation type="journal article" date="2018" name="Nat. Biotechnol.">
        <title>A standardized bacterial taxonomy based on genome phylogeny substantially revises the tree of life.</title>
        <authorList>
            <person name="Parks D.H."/>
            <person name="Chuvochina M."/>
            <person name="Waite D.W."/>
            <person name="Rinke C."/>
            <person name="Skarshewski A."/>
            <person name="Chaumeil P.A."/>
            <person name="Hugenholtz P."/>
        </authorList>
    </citation>
    <scope>NUCLEOTIDE SEQUENCE [LARGE SCALE GENOMIC DNA]</scope>
    <source>
        <strain evidence="3">UBA9375</strain>
    </source>
</reference>
<comment type="caution">
    <text evidence="3">The sequence shown here is derived from an EMBL/GenBank/DDBJ whole genome shotgun (WGS) entry which is preliminary data.</text>
</comment>
<evidence type="ECO:0000313" key="3">
    <source>
        <dbReference type="EMBL" id="HCO22605.1"/>
    </source>
</evidence>
<protein>
    <submittedName>
        <fullName evidence="3">Uncharacterized protein</fullName>
    </submittedName>
</protein>
<feature type="compositionally biased region" description="Basic and acidic residues" evidence="2">
    <location>
        <begin position="1"/>
        <end position="14"/>
    </location>
</feature>
<evidence type="ECO:0000313" key="4">
    <source>
        <dbReference type="Proteomes" id="UP000263642"/>
    </source>
</evidence>